<feature type="compositionally biased region" description="Basic residues" evidence="1">
    <location>
        <begin position="310"/>
        <end position="332"/>
    </location>
</feature>
<comment type="caution">
    <text evidence="2">The sequence shown here is derived from an EMBL/GenBank/DDBJ whole genome shotgun (WGS) entry which is preliminary data.</text>
</comment>
<feature type="region of interest" description="Disordered" evidence="1">
    <location>
        <begin position="1"/>
        <end position="22"/>
    </location>
</feature>
<feature type="region of interest" description="Disordered" evidence="1">
    <location>
        <begin position="165"/>
        <end position="199"/>
    </location>
</feature>
<sequence length="359" mass="38877">MAGRPPALPSLPSSSSALPPLLQPGGTTAVPCARPHPAAVLACSPPRWARWPCRPPPLLPRHLLRAAPSSPSFPLLQALGSRASRAPPALLGPPTPRLSRARLARLLGARRAGPSWPPALRGRLLCSYCCRLCMAARMEPAHGRLCCYCAQVEPRRRRPPLPAVRAAPGRGAAGVAAPARATAGAGRAGPGRRRRSPYSGYARSACCRRPYRGRWPRAPTSRAHSSSSCAAQPRSCCMRWLSPLQPSWLAPLLPLLLPHAAGHCCCRGRGRRLIRRRPPRGRSAGSRGQARAGARRAGHRAQGSHAGRCLPHHRLRRVAAPGRRRRPGRRIRPPLWCSSHRPDRGWGRPRASSAEGTWW</sequence>
<keyword evidence="3" id="KW-1185">Reference proteome</keyword>
<feature type="region of interest" description="Disordered" evidence="1">
    <location>
        <begin position="275"/>
        <end position="336"/>
    </location>
</feature>
<proteinExistence type="predicted"/>
<evidence type="ECO:0000313" key="3">
    <source>
        <dbReference type="Proteomes" id="UP000823388"/>
    </source>
</evidence>
<evidence type="ECO:0000313" key="2">
    <source>
        <dbReference type="EMBL" id="KAG2642077.1"/>
    </source>
</evidence>
<organism evidence="2 3">
    <name type="scientific">Panicum virgatum</name>
    <name type="common">Blackwell switchgrass</name>
    <dbReference type="NCBI Taxonomy" id="38727"/>
    <lineage>
        <taxon>Eukaryota</taxon>
        <taxon>Viridiplantae</taxon>
        <taxon>Streptophyta</taxon>
        <taxon>Embryophyta</taxon>
        <taxon>Tracheophyta</taxon>
        <taxon>Spermatophyta</taxon>
        <taxon>Magnoliopsida</taxon>
        <taxon>Liliopsida</taxon>
        <taxon>Poales</taxon>
        <taxon>Poaceae</taxon>
        <taxon>PACMAD clade</taxon>
        <taxon>Panicoideae</taxon>
        <taxon>Panicodae</taxon>
        <taxon>Paniceae</taxon>
        <taxon>Panicinae</taxon>
        <taxon>Panicum</taxon>
        <taxon>Panicum sect. Hiantes</taxon>
    </lineage>
</organism>
<gene>
    <name evidence="2" type="ORF">PVAP13_2KG269758</name>
</gene>
<protein>
    <submittedName>
        <fullName evidence="2">Uncharacterized protein</fullName>
    </submittedName>
</protein>
<feature type="compositionally biased region" description="Low complexity" evidence="1">
    <location>
        <begin position="10"/>
        <end position="20"/>
    </location>
</feature>
<dbReference type="EMBL" id="CM029039">
    <property type="protein sequence ID" value="KAG2642077.1"/>
    <property type="molecule type" value="Genomic_DNA"/>
</dbReference>
<dbReference type="AlphaFoldDB" id="A0A8T0W630"/>
<feature type="compositionally biased region" description="Low complexity" evidence="1">
    <location>
        <begin position="281"/>
        <end position="292"/>
    </location>
</feature>
<reference evidence="2" key="1">
    <citation type="submission" date="2020-05" db="EMBL/GenBank/DDBJ databases">
        <title>WGS assembly of Panicum virgatum.</title>
        <authorList>
            <person name="Lovell J.T."/>
            <person name="Jenkins J."/>
            <person name="Shu S."/>
            <person name="Juenger T.E."/>
            <person name="Schmutz J."/>
        </authorList>
    </citation>
    <scope>NUCLEOTIDE SEQUENCE</scope>
    <source>
        <strain evidence="2">AP13</strain>
    </source>
</reference>
<feature type="compositionally biased region" description="Low complexity" evidence="1">
    <location>
        <begin position="165"/>
        <end position="185"/>
    </location>
</feature>
<name>A0A8T0W630_PANVG</name>
<accession>A0A8T0W630</accession>
<evidence type="ECO:0000256" key="1">
    <source>
        <dbReference type="SAM" id="MobiDB-lite"/>
    </source>
</evidence>
<dbReference type="Proteomes" id="UP000823388">
    <property type="component" value="Chromosome 2K"/>
</dbReference>